<sequence length="133" mass="14858">MFTNCNDASDISDDILNYREEWHLVETNGGVAGITNEFELNTIIWEFDGTNNTLTINNQNTDDTKEDCLATGTYTYVEEEIGGYLYLTINGTEYGLVTFTSVGDFTLDGTQLSTGSVSDGFIYDFKRILIQVD</sequence>
<protein>
    <recommendedName>
        <fullName evidence="3">Lipocalin-like domain-containing protein</fullName>
    </recommendedName>
</protein>
<evidence type="ECO:0000313" key="1">
    <source>
        <dbReference type="EMBL" id="KJD32026.1"/>
    </source>
</evidence>
<accession>A0A0D7VYV7</accession>
<dbReference type="AlphaFoldDB" id="A0A0D7VYV7"/>
<dbReference type="EMBL" id="JTDW01000021">
    <property type="protein sequence ID" value="KJD32026.1"/>
    <property type="molecule type" value="Genomic_DNA"/>
</dbReference>
<keyword evidence="2" id="KW-1185">Reference proteome</keyword>
<proteinExistence type="predicted"/>
<evidence type="ECO:0000313" key="2">
    <source>
        <dbReference type="Proteomes" id="UP000032578"/>
    </source>
</evidence>
<dbReference type="Proteomes" id="UP000032578">
    <property type="component" value="Unassembled WGS sequence"/>
</dbReference>
<gene>
    <name evidence="1" type="ORF">PW52_16085</name>
</gene>
<comment type="caution">
    <text evidence="1">The sequence shown here is derived from an EMBL/GenBank/DDBJ whole genome shotgun (WGS) entry which is preliminary data.</text>
</comment>
<dbReference type="PATRIC" id="fig|1435349.4.peg.1636"/>
<organism evidence="1 2">
    <name type="scientific">Neotamlana sedimentorum</name>
    <dbReference type="NCBI Taxonomy" id="1435349"/>
    <lineage>
        <taxon>Bacteria</taxon>
        <taxon>Pseudomonadati</taxon>
        <taxon>Bacteroidota</taxon>
        <taxon>Flavobacteriia</taxon>
        <taxon>Flavobacteriales</taxon>
        <taxon>Flavobacteriaceae</taxon>
        <taxon>Neotamlana</taxon>
    </lineage>
</organism>
<reference evidence="1 2" key="1">
    <citation type="submission" date="2014-11" db="EMBL/GenBank/DDBJ databases">
        <title>Tamlana sedimentorum sp. nov., isolated from shallow sand sediments of the Sea of Japan.</title>
        <authorList>
            <person name="Romanenko L.A."/>
        </authorList>
    </citation>
    <scope>NUCLEOTIDE SEQUENCE [LARGE SCALE GENOMIC DNA]</scope>
    <source>
        <strain evidence="1 2">JCM 19808</strain>
    </source>
</reference>
<name>A0A0D7VYV7_9FLAO</name>
<evidence type="ECO:0008006" key="3">
    <source>
        <dbReference type="Google" id="ProtNLM"/>
    </source>
</evidence>